<reference evidence="2" key="1">
    <citation type="submission" date="2015-11" db="EMBL/GenBank/DDBJ databases">
        <authorList>
            <consortium name="International Coturnix japonica Genome Analysis Consortium"/>
            <person name="Warren W."/>
            <person name="Burt D.W."/>
            <person name="Antin P.B."/>
            <person name="Lanford R."/>
            <person name="Gros J."/>
            <person name="Wilson R.K."/>
        </authorList>
    </citation>
    <scope>NUCLEOTIDE SEQUENCE [LARGE SCALE GENOMIC DNA]</scope>
</reference>
<evidence type="ECO:0000313" key="2">
    <source>
        <dbReference type="Ensembl" id="ENSCJPP00005010979.1"/>
    </source>
</evidence>
<keyword evidence="3" id="KW-1185">Reference proteome</keyword>
<evidence type="ECO:0000313" key="3">
    <source>
        <dbReference type="Proteomes" id="UP000694412"/>
    </source>
</evidence>
<keyword evidence="1" id="KW-1133">Transmembrane helix</keyword>
<dbReference type="Ensembl" id="ENSCJPT00005016125.1">
    <property type="protein sequence ID" value="ENSCJPP00005010979.1"/>
    <property type="gene ID" value="ENSCJPG00005009491.1"/>
</dbReference>
<keyword evidence="1" id="KW-0472">Membrane</keyword>
<feature type="transmembrane region" description="Helical" evidence="1">
    <location>
        <begin position="6"/>
        <end position="25"/>
    </location>
</feature>
<reference evidence="2" key="3">
    <citation type="submission" date="2025-09" db="UniProtKB">
        <authorList>
            <consortium name="Ensembl"/>
        </authorList>
    </citation>
    <scope>IDENTIFICATION</scope>
</reference>
<protein>
    <submittedName>
        <fullName evidence="2">Uncharacterized protein</fullName>
    </submittedName>
</protein>
<dbReference type="AlphaFoldDB" id="A0A8C2TDQ9"/>
<reference evidence="2" key="2">
    <citation type="submission" date="2025-08" db="UniProtKB">
        <authorList>
            <consortium name="Ensembl"/>
        </authorList>
    </citation>
    <scope>IDENTIFICATION</scope>
</reference>
<organism evidence="2 3">
    <name type="scientific">Coturnix japonica</name>
    <name type="common">Japanese quail</name>
    <name type="synonym">Coturnix coturnix japonica</name>
    <dbReference type="NCBI Taxonomy" id="93934"/>
    <lineage>
        <taxon>Eukaryota</taxon>
        <taxon>Metazoa</taxon>
        <taxon>Chordata</taxon>
        <taxon>Craniata</taxon>
        <taxon>Vertebrata</taxon>
        <taxon>Euteleostomi</taxon>
        <taxon>Archelosauria</taxon>
        <taxon>Archosauria</taxon>
        <taxon>Dinosauria</taxon>
        <taxon>Saurischia</taxon>
        <taxon>Theropoda</taxon>
        <taxon>Coelurosauria</taxon>
        <taxon>Aves</taxon>
        <taxon>Neognathae</taxon>
        <taxon>Galloanserae</taxon>
        <taxon>Galliformes</taxon>
        <taxon>Phasianidae</taxon>
        <taxon>Perdicinae</taxon>
        <taxon>Coturnix</taxon>
    </lineage>
</organism>
<dbReference type="Proteomes" id="UP000694412">
    <property type="component" value="Chromosome 21"/>
</dbReference>
<keyword evidence="1" id="KW-0812">Transmembrane</keyword>
<proteinExistence type="predicted"/>
<evidence type="ECO:0000256" key="1">
    <source>
        <dbReference type="SAM" id="Phobius"/>
    </source>
</evidence>
<accession>A0A8C2TDQ9</accession>
<sequence>SDFITALKASLAAFFMFFFSVFSLLKCGQCCQGSLLGGVQRGGGHVCPQLPHKDTAFQALLWKWLWQLCHNSSQGNTHSPRPIHSQWFRSKLSHMSC</sequence>
<name>A0A8C2TDQ9_COTJA</name>